<feature type="compositionally biased region" description="Low complexity" evidence="1">
    <location>
        <begin position="300"/>
        <end position="313"/>
    </location>
</feature>
<gene>
    <name evidence="4" type="primary">LOC121228977</name>
</gene>
<feature type="domain" description="Retrotransposon gag" evidence="2">
    <location>
        <begin position="125"/>
        <end position="219"/>
    </location>
</feature>
<evidence type="ECO:0000313" key="3">
    <source>
        <dbReference type="Proteomes" id="UP000818029"/>
    </source>
</evidence>
<dbReference type="GeneID" id="121228977"/>
<evidence type="ECO:0000259" key="2">
    <source>
        <dbReference type="Pfam" id="PF03732"/>
    </source>
</evidence>
<proteinExistence type="predicted"/>
<dbReference type="Pfam" id="PF03732">
    <property type="entry name" value="Retrotrans_gag"/>
    <property type="match status" value="1"/>
</dbReference>
<reference evidence="4" key="2">
    <citation type="submission" date="2025-08" db="UniProtKB">
        <authorList>
            <consortium name="RefSeq"/>
        </authorList>
    </citation>
    <scope>IDENTIFICATION</scope>
</reference>
<dbReference type="InterPro" id="IPR005162">
    <property type="entry name" value="Retrotrans_gag_dom"/>
</dbReference>
<name>A0ABM3BLN7_GOSHI</name>
<feature type="compositionally biased region" description="Acidic residues" evidence="1">
    <location>
        <begin position="8"/>
        <end position="20"/>
    </location>
</feature>
<feature type="region of interest" description="Disordered" evidence="1">
    <location>
        <begin position="1"/>
        <end position="42"/>
    </location>
</feature>
<sequence length="440" mass="50137">MSDKSIEDTDQEMYSEDDEPYNVNESESATPSVNPVGNQPNVGSDNTEVFRIIADALQKVVGTMLATSPIPTTRRAPIKELKKYRATEFLGAKGIDSTTAENWLKTTKRVLKQLECTPQESLVSVVSLLQEEALVWWESVIQNVLEEQISWDFFQKEFQNKYLGEMYIEDKRQEFLTLKQGEMLIVDYEREFLRLSRYAIEFVPTEADRCKRFLRGLRDEFRLQLMPLRITDFSDLMERAKMIEQILGRDKKSEVAHSTEKRPGMVSSSPQPKRSKESRDCPKISGTTPTVVKRSEFASRGRGSGRSSSFARGGTRRTSESATKQSKARAPAQAYVVRTREEKDAHDVVTDYHPGKANVVADALSRKAAIELRAMFAQLSITEDGSLLTELRINTVMFDRIRSAQLEDDKLLKKREMIRNGTTENFSIDGNGCLRFQNRL</sequence>
<evidence type="ECO:0000313" key="4">
    <source>
        <dbReference type="RefSeq" id="XP_040967964.1"/>
    </source>
</evidence>
<feature type="compositionally biased region" description="Polar residues" evidence="1">
    <location>
        <begin position="23"/>
        <end position="42"/>
    </location>
</feature>
<evidence type="ECO:0000256" key="1">
    <source>
        <dbReference type="SAM" id="MobiDB-lite"/>
    </source>
</evidence>
<dbReference type="Proteomes" id="UP000818029">
    <property type="component" value="Chromosome A05"/>
</dbReference>
<protein>
    <recommendedName>
        <fullName evidence="2">Retrotransposon gag domain-containing protein</fullName>
    </recommendedName>
</protein>
<accession>A0ABM3BLN7</accession>
<feature type="compositionally biased region" description="Basic and acidic residues" evidence="1">
    <location>
        <begin position="249"/>
        <end position="263"/>
    </location>
</feature>
<feature type="region of interest" description="Disordered" evidence="1">
    <location>
        <begin position="249"/>
        <end position="343"/>
    </location>
</feature>
<organism evidence="3 4">
    <name type="scientific">Gossypium hirsutum</name>
    <name type="common">Upland cotton</name>
    <name type="synonym">Gossypium mexicanum</name>
    <dbReference type="NCBI Taxonomy" id="3635"/>
    <lineage>
        <taxon>Eukaryota</taxon>
        <taxon>Viridiplantae</taxon>
        <taxon>Streptophyta</taxon>
        <taxon>Embryophyta</taxon>
        <taxon>Tracheophyta</taxon>
        <taxon>Spermatophyta</taxon>
        <taxon>Magnoliopsida</taxon>
        <taxon>eudicotyledons</taxon>
        <taxon>Gunneridae</taxon>
        <taxon>Pentapetalae</taxon>
        <taxon>rosids</taxon>
        <taxon>malvids</taxon>
        <taxon>Malvales</taxon>
        <taxon>Malvaceae</taxon>
        <taxon>Malvoideae</taxon>
        <taxon>Gossypium</taxon>
    </lineage>
</organism>
<dbReference type="RefSeq" id="XP_040967964.1">
    <property type="nucleotide sequence ID" value="XM_041112030.1"/>
</dbReference>
<reference evidence="3" key="1">
    <citation type="journal article" date="2020" name="Nat. Genet.">
        <title>Genomic diversifications of five Gossypium allopolyploid species and their impact on cotton improvement.</title>
        <authorList>
            <person name="Chen Z.J."/>
            <person name="Sreedasyam A."/>
            <person name="Ando A."/>
            <person name="Song Q."/>
            <person name="De Santiago L.M."/>
            <person name="Hulse-Kemp A.M."/>
            <person name="Ding M."/>
            <person name="Ye W."/>
            <person name="Kirkbride R.C."/>
            <person name="Jenkins J."/>
            <person name="Plott C."/>
            <person name="Lovell J."/>
            <person name="Lin Y.M."/>
            <person name="Vaughn R."/>
            <person name="Liu B."/>
            <person name="Simpson S."/>
            <person name="Scheffler B.E."/>
            <person name="Wen L."/>
            <person name="Saski C.A."/>
            <person name="Grover C.E."/>
            <person name="Hu G."/>
            <person name="Conover J.L."/>
            <person name="Carlson J.W."/>
            <person name="Shu S."/>
            <person name="Boston L.B."/>
            <person name="Williams M."/>
            <person name="Peterson D.G."/>
            <person name="McGee K."/>
            <person name="Jones D.C."/>
            <person name="Wendel J.F."/>
            <person name="Stelly D.M."/>
            <person name="Grimwood J."/>
            <person name="Schmutz J."/>
        </authorList>
    </citation>
    <scope>NUCLEOTIDE SEQUENCE [LARGE SCALE GENOMIC DNA]</scope>
    <source>
        <strain evidence="3">cv. TM-1</strain>
    </source>
</reference>
<keyword evidence="3" id="KW-1185">Reference proteome</keyword>
<dbReference type="PANTHER" id="PTHR34482:SF36">
    <property type="entry name" value="RETROTRANSPOSON GAG DOMAIN-CONTAINING PROTEIN"/>
    <property type="match status" value="1"/>
</dbReference>
<dbReference type="PANTHER" id="PTHR34482">
    <property type="entry name" value="DNA DAMAGE-INDUCIBLE PROTEIN 1-LIKE"/>
    <property type="match status" value="1"/>
</dbReference>